<dbReference type="EMBL" id="KV454437">
    <property type="protein sequence ID" value="ODQ78121.1"/>
    <property type="molecule type" value="Genomic_DNA"/>
</dbReference>
<organism evidence="1 2">
    <name type="scientific">Babjeviella inositovora NRRL Y-12698</name>
    <dbReference type="NCBI Taxonomy" id="984486"/>
    <lineage>
        <taxon>Eukaryota</taxon>
        <taxon>Fungi</taxon>
        <taxon>Dikarya</taxon>
        <taxon>Ascomycota</taxon>
        <taxon>Saccharomycotina</taxon>
        <taxon>Pichiomycetes</taxon>
        <taxon>Serinales incertae sedis</taxon>
        <taxon>Babjeviella</taxon>
    </lineage>
</organism>
<sequence length="78" mass="8078">MAGSTLGRALIVFSGYVQAGYGSPLQTLADDTPRSKFLPNLGHSGSAEKVSTGPSCVSKGCILVPPCLHICSRPTFPE</sequence>
<dbReference type="AlphaFoldDB" id="A0A1E3QKB1"/>
<dbReference type="GeneID" id="30147590"/>
<evidence type="ECO:0000313" key="1">
    <source>
        <dbReference type="EMBL" id="ODQ78121.1"/>
    </source>
</evidence>
<dbReference type="Proteomes" id="UP000094336">
    <property type="component" value="Unassembled WGS sequence"/>
</dbReference>
<protein>
    <submittedName>
        <fullName evidence="1">Uncharacterized protein</fullName>
    </submittedName>
</protein>
<proteinExistence type="predicted"/>
<gene>
    <name evidence="1" type="ORF">BABINDRAFT_163137</name>
</gene>
<evidence type="ECO:0000313" key="2">
    <source>
        <dbReference type="Proteomes" id="UP000094336"/>
    </source>
</evidence>
<name>A0A1E3QKB1_9ASCO</name>
<keyword evidence="2" id="KW-1185">Reference proteome</keyword>
<reference evidence="2" key="1">
    <citation type="submission" date="2016-05" db="EMBL/GenBank/DDBJ databases">
        <title>Comparative genomics of biotechnologically important yeasts.</title>
        <authorList>
            <consortium name="DOE Joint Genome Institute"/>
            <person name="Riley R."/>
            <person name="Haridas S."/>
            <person name="Wolfe K.H."/>
            <person name="Lopes M.R."/>
            <person name="Hittinger C.T."/>
            <person name="Goker M."/>
            <person name="Salamov A."/>
            <person name="Wisecaver J."/>
            <person name="Long T.M."/>
            <person name="Aerts A.L."/>
            <person name="Barry K."/>
            <person name="Choi C."/>
            <person name="Clum A."/>
            <person name="Coughlan A.Y."/>
            <person name="Deshpande S."/>
            <person name="Douglass A.P."/>
            <person name="Hanson S.J."/>
            <person name="Klenk H.-P."/>
            <person name="Labutti K."/>
            <person name="Lapidus A."/>
            <person name="Lindquist E."/>
            <person name="Lipzen A."/>
            <person name="Meier-Kolthoff J.P."/>
            <person name="Ohm R.A."/>
            <person name="Otillar R.P."/>
            <person name="Pangilinan J."/>
            <person name="Peng Y."/>
            <person name="Rokas A."/>
            <person name="Rosa C.A."/>
            <person name="Scheuner C."/>
            <person name="Sibirny A.A."/>
            <person name="Slot J.C."/>
            <person name="Stielow J.B."/>
            <person name="Sun H."/>
            <person name="Kurtzman C.P."/>
            <person name="Blackwell M."/>
            <person name="Grigoriev I.V."/>
            <person name="Jeffries T.W."/>
        </authorList>
    </citation>
    <scope>NUCLEOTIDE SEQUENCE [LARGE SCALE GENOMIC DNA]</scope>
    <source>
        <strain evidence="2">NRRL Y-12698</strain>
    </source>
</reference>
<dbReference type="RefSeq" id="XP_018983449.1">
    <property type="nucleotide sequence ID" value="XM_019129737.1"/>
</dbReference>
<accession>A0A1E3QKB1</accession>